<organism evidence="5 6">
    <name type="scientific">Mytilus edulis</name>
    <name type="common">Blue mussel</name>
    <dbReference type="NCBI Taxonomy" id="6550"/>
    <lineage>
        <taxon>Eukaryota</taxon>
        <taxon>Metazoa</taxon>
        <taxon>Spiralia</taxon>
        <taxon>Lophotrochozoa</taxon>
        <taxon>Mollusca</taxon>
        <taxon>Bivalvia</taxon>
        <taxon>Autobranchia</taxon>
        <taxon>Pteriomorphia</taxon>
        <taxon>Mytilida</taxon>
        <taxon>Mytiloidea</taxon>
        <taxon>Mytilidae</taxon>
        <taxon>Mytilinae</taxon>
        <taxon>Mytilus</taxon>
    </lineage>
</organism>
<dbReference type="SMART" id="SM00034">
    <property type="entry name" value="CLECT"/>
    <property type="match status" value="1"/>
</dbReference>
<comment type="caution">
    <text evidence="5">The sequence shown here is derived from an EMBL/GenBank/DDBJ whole genome shotgun (WGS) entry which is preliminary data.</text>
</comment>
<dbReference type="InterPro" id="IPR001304">
    <property type="entry name" value="C-type_lectin-like"/>
</dbReference>
<accession>A0A8S3QRF7</accession>
<dbReference type="OrthoDB" id="6158805at2759"/>
<feature type="chain" id="PRO_5035730025" description="C-type lectin domain-containing protein" evidence="3">
    <location>
        <begin position="20"/>
        <end position="175"/>
    </location>
</feature>
<dbReference type="PANTHER" id="PTHR22803">
    <property type="entry name" value="MANNOSE, PHOSPHOLIPASE, LECTIN RECEPTOR RELATED"/>
    <property type="match status" value="1"/>
</dbReference>
<dbReference type="AlphaFoldDB" id="A0A8S3QRF7"/>
<reference evidence="5" key="1">
    <citation type="submission" date="2021-03" db="EMBL/GenBank/DDBJ databases">
        <authorList>
            <person name="Bekaert M."/>
        </authorList>
    </citation>
    <scope>NUCLEOTIDE SEQUENCE</scope>
</reference>
<dbReference type="EMBL" id="CAJPWZ010000671">
    <property type="protein sequence ID" value="CAG2198210.1"/>
    <property type="molecule type" value="Genomic_DNA"/>
</dbReference>
<dbReference type="InterPro" id="IPR050111">
    <property type="entry name" value="C-type_lectin/snaclec_domain"/>
</dbReference>
<protein>
    <recommendedName>
        <fullName evidence="4">C-type lectin domain-containing protein</fullName>
    </recommendedName>
</protein>
<evidence type="ECO:0000256" key="3">
    <source>
        <dbReference type="SAM" id="SignalP"/>
    </source>
</evidence>
<dbReference type="PROSITE" id="PS00615">
    <property type="entry name" value="C_TYPE_LECTIN_1"/>
    <property type="match status" value="1"/>
</dbReference>
<evidence type="ECO:0000313" key="6">
    <source>
        <dbReference type="Proteomes" id="UP000683360"/>
    </source>
</evidence>
<sequence>MIRLGALLFCCLFVSSTRADCGYGWKSFKDSCYLFVDNFMDWYDSQADCVRRGGHLVDIVDAEENEFIHSNLHDYWNWHHIGLSDTIDEGTFKWVTGTAMEYDNFWPGEPNDSRGAEDCAEMRYSGLWNDVSCYKNQYYICEKEASDSGNVDTTSGDPTSADATTTTEQYHVLWK</sequence>
<dbReference type="PROSITE" id="PS50041">
    <property type="entry name" value="C_TYPE_LECTIN_2"/>
    <property type="match status" value="1"/>
</dbReference>
<dbReference type="InterPro" id="IPR016187">
    <property type="entry name" value="CTDL_fold"/>
</dbReference>
<proteinExistence type="predicted"/>
<keyword evidence="3" id="KW-0732">Signal</keyword>
<dbReference type="InterPro" id="IPR016186">
    <property type="entry name" value="C-type_lectin-like/link_sf"/>
</dbReference>
<evidence type="ECO:0000256" key="2">
    <source>
        <dbReference type="SAM" id="MobiDB-lite"/>
    </source>
</evidence>
<evidence type="ECO:0000313" key="5">
    <source>
        <dbReference type="EMBL" id="CAG2198210.1"/>
    </source>
</evidence>
<name>A0A8S3QRF7_MYTED</name>
<feature type="signal peptide" evidence="3">
    <location>
        <begin position="1"/>
        <end position="19"/>
    </location>
</feature>
<keyword evidence="1" id="KW-1015">Disulfide bond</keyword>
<feature type="region of interest" description="Disordered" evidence="2">
    <location>
        <begin position="147"/>
        <end position="168"/>
    </location>
</feature>
<keyword evidence="6" id="KW-1185">Reference proteome</keyword>
<dbReference type="Gene3D" id="3.10.100.10">
    <property type="entry name" value="Mannose-Binding Protein A, subunit A"/>
    <property type="match status" value="1"/>
</dbReference>
<dbReference type="Proteomes" id="UP000683360">
    <property type="component" value="Unassembled WGS sequence"/>
</dbReference>
<evidence type="ECO:0000256" key="1">
    <source>
        <dbReference type="ARBA" id="ARBA00023157"/>
    </source>
</evidence>
<dbReference type="InterPro" id="IPR018378">
    <property type="entry name" value="C-type_lectin_CS"/>
</dbReference>
<feature type="domain" description="C-type lectin" evidence="4">
    <location>
        <begin position="28"/>
        <end position="142"/>
    </location>
</feature>
<gene>
    <name evidence="5" type="ORF">MEDL_12976</name>
</gene>
<dbReference type="Pfam" id="PF00059">
    <property type="entry name" value="Lectin_C"/>
    <property type="match status" value="1"/>
</dbReference>
<dbReference type="SUPFAM" id="SSF56436">
    <property type="entry name" value="C-type lectin-like"/>
    <property type="match status" value="1"/>
</dbReference>
<evidence type="ECO:0000259" key="4">
    <source>
        <dbReference type="PROSITE" id="PS50041"/>
    </source>
</evidence>